<proteinExistence type="predicted"/>
<name>A0AAD5YT10_9AGAR</name>
<keyword evidence="2" id="KW-1185">Reference proteome</keyword>
<dbReference type="Gene3D" id="2.60.120.620">
    <property type="entry name" value="q2cbj1_9rhob like domain"/>
    <property type="match status" value="1"/>
</dbReference>
<protein>
    <recommendedName>
        <fullName evidence="3">Prolyl 4-hydroxylase alpha subunit domain-containing protein</fullName>
    </recommendedName>
</protein>
<dbReference type="EMBL" id="JANIEX010000811">
    <property type="protein sequence ID" value="KAJ3562959.1"/>
    <property type="molecule type" value="Genomic_DNA"/>
</dbReference>
<reference evidence="1" key="1">
    <citation type="submission" date="2022-07" db="EMBL/GenBank/DDBJ databases">
        <title>Genome Sequence of Leucocoprinus birnbaumii.</title>
        <authorList>
            <person name="Buettner E."/>
        </authorList>
    </citation>
    <scope>NUCLEOTIDE SEQUENCE</scope>
    <source>
        <strain evidence="1">VT141</strain>
    </source>
</reference>
<sequence>MRVRKPPTMSLGYSKQCALQIDKDKPHIHLTTPPHIATKTFCNIPPVMEHDDIQRLRDTLKDQECDHEPWTSGVVNLKGSESLLLYKCKDGTARVVDLAAISQADVDALVDACEPAPFGRGSESVLDDTYCKALKLNETLFAWRFNTDSGNFIAQLAQRLCPWDTLRKGFRAEATKLNIYSEGGFFKAHRDTPRSETMFGSLVFTFDTPHTGGNLVLRHRTRSLKFDAPSLLASKPSPSVAYVAF</sequence>
<dbReference type="PANTHER" id="PTHR33099">
    <property type="entry name" value="FE2OG DIOXYGENASE DOMAIN-CONTAINING PROTEIN"/>
    <property type="match status" value="1"/>
</dbReference>
<dbReference type="PANTHER" id="PTHR33099:SF14">
    <property type="entry name" value="PROLYL 4-HYDROXYLASE ALPHA SUBUNIT FE(2+) 2OG DIOXYGENASE DOMAIN-CONTAINING PROTEIN"/>
    <property type="match status" value="1"/>
</dbReference>
<dbReference type="AlphaFoldDB" id="A0AAD5YT10"/>
<evidence type="ECO:0000313" key="1">
    <source>
        <dbReference type="EMBL" id="KAJ3562959.1"/>
    </source>
</evidence>
<accession>A0AAD5YT10</accession>
<comment type="caution">
    <text evidence="1">The sequence shown here is derived from an EMBL/GenBank/DDBJ whole genome shotgun (WGS) entry which is preliminary data.</text>
</comment>
<evidence type="ECO:0000313" key="2">
    <source>
        <dbReference type="Proteomes" id="UP001213000"/>
    </source>
</evidence>
<dbReference type="Proteomes" id="UP001213000">
    <property type="component" value="Unassembled WGS sequence"/>
</dbReference>
<gene>
    <name evidence="1" type="ORF">NP233_g9249</name>
</gene>
<organism evidence="1 2">
    <name type="scientific">Leucocoprinus birnbaumii</name>
    <dbReference type="NCBI Taxonomy" id="56174"/>
    <lineage>
        <taxon>Eukaryota</taxon>
        <taxon>Fungi</taxon>
        <taxon>Dikarya</taxon>
        <taxon>Basidiomycota</taxon>
        <taxon>Agaricomycotina</taxon>
        <taxon>Agaricomycetes</taxon>
        <taxon>Agaricomycetidae</taxon>
        <taxon>Agaricales</taxon>
        <taxon>Agaricineae</taxon>
        <taxon>Agaricaceae</taxon>
        <taxon>Leucocoprinus</taxon>
    </lineage>
</organism>
<evidence type="ECO:0008006" key="3">
    <source>
        <dbReference type="Google" id="ProtNLM"/>
    </source>
</evidence>